<feature type="transmembrane region" description="Helical" evidence="7">
    <location>
        <begin position="203"/>
        <end position="223"/>
    </location>
</feature>
<comment type="subcellular location">
    <subcellularLocation>
        <location evidence="1 7">Cell membrane</location>
        <topology evidence="1 7">Multi-pass membrane protein</topology>
    </subcellularLocation>
</comment>
<keyword evidence="5 7" id="KW-1133">Transmembrane helix</keyword>
<evidence type="ECO:0000256" key="6">
    <source>
        <dbReference type="ARBA" id="ARBA00023136"/>
    </source>
</evidence>
<dbReference type="GO" id="GO:0005886">
    <property type="term" value="C:plasma membrane"/>
    <property type="evidence" value="ECO:0007669"/>
    <property type="project" value="UniProtKB-SubCell"/>
</dbReference>
<dbReference type="Gene3D" id="1.10.3720.10">
    <property type="entry name" value="MetI-like"/>
    <property type="match status" value="1"/>
</dbReference>
<dbReference type="PROSITE" id="PS50928">
    <property type="entry name" value="ABC_TM1"/>
    <property type="match status" value="1"/>
</dbReference>
<reference evidence="9 10" key="1">
    <citation type="submission" date="2014-08" db="EMBL/GenBank/DDBJ databases">
        <title>Comparative genomics of the Paenibacillus odorifer group.</title>
        <authorList>
            <person name="den Bakker H.C."/>
            <person name="Tsai Y.-C."/>
            <person name="Martin N."/>
            <person name="Korlach J."/>
            <person name="Wiedmann M."/>
        </authorList>
    </citation>
    <scope>NUCLEOTIDE SEQUENCE [LARGE SCALE GENOMIC DNA]</scope>
    <source>
        <strain evidence="9 10">DSM 1735</strain>
    </source>
</reference>
<evidence type="ECO:0000259" key="8">
    <source>
        <dbReference type="PROSITE" id="PS50928"/>
    </source>
</evidence>
<keyword evidence="3" id="KW-1003">Cell membrane</keyword>
<protein>
    <submittedName>
        <fullName evidence="9">ABC transporter permease</fullName>
    </submittedName>
</protein>
<dbReference type="GO" id="GO:0055085">
    <property type="term" value="P:transmembrane transport"/>
    <property type="evidence" value="ECO:0007669"/>
    <property type="project" value="InterPro"/>
</dbReference>
<keyword evidence="4 7" id="KW-0812">Transmembrane</keyword>
<dbReference type="Pfam" id="PF00528">
    <property type="entry name" value="BPD_transp_1"/>
    <property type="match status" value="1"/>
</dbReference>
<evidence type="ECO:0000256" key="1">
    <source>
        <dbReference type="ARBA" id="ARBA00004651"/>
    </source>
</evidence>
<dbReference type="STRING" id="44251.PDUR_10310"/>
<feature type="domain" description="ABC transmembrane type-1" evidence="8">
    <location>
        <begin position="72"/>
        <end position="283"/>
    </location>
</feature>
<proteinExistence type="inferred from homology"/>
<keyword evidence="6 7" id="KW-0472">Membrane</keyword>
<evidence type="ECO:0000256" key="5">
    <source>
        <dbReference type="ARBA" id="ARBA00022989"/>
    </source>
</evidence>
<feature type="transmembrane region" description="Helical" evidence="7">
    <location>
        <begin position="156"/>
        <end position="182"/>
    </location>
</feature>
<keyword evidence="2 7" id="KW-0813">Transport</keyword>
<sequence>MITEKSRLKSLGNQLFFTGPTIIFFAIAVLIPFAYGLYLTLTDMTSPVNPIKFSGFGNYKTAFTDTAFWESMWLTVEFVVATVIIINILGFVLAFLVTSGVKMQNFFRTALFTPNLIGGLILGYIWQFIFVQTLPSIGDKLGIEWLRLGWLGDEHLAFWAIVIVTIWQSAGYMMIIFVAGLVNVPKDVMEAATIDGANAWQRLRNVILPLMVPSFVVTIFLTLKNAFMVYDVNYSLTAGGPYGSTTMVSMHVVQKAFTENIYGVGQAEAIVLFIIVAVITGLQVYFSKRMEVAA</sequence>
<dbReference type="PANTHER" id="PTHR43227:SF11">
    <property type="entry name" value="BLL4140 PROTEIN"/>
    <property type="match status" value="1"/>
</dbReference>
<dbReference type="KEGG" id="pdu:PDUR_10310"/>
<gene>
    <name evidence="9" type="ORF">PDUR_10310</name>
</gene>
<dbReference type="SUPFAM" id="SSF161098">
    <property type="entry name" value="MetI-like"/>
    <property type="match status" value="1"/>
</dbReference>
<organism evidence="9 10">
    <name type="scientific">Paenibacillus durus</name>
    <name type="common">Paenibacillus azotofixans</name>
    <dbReference type="NCBI Taxonomy" id="44251"/>
    <lineage>
        <taxon>Bacteria</taxon>
        <taxon>Bacillati</taxon>
        <taxon>Bacillota</taxon>
        <taxon>Bacilli</taxon>
        <taxon>Bacillales</taxon>
        <taxon>Paenibacillaceae</taxon>
        <taxon>Paenibacillus</taxon>
    </lineage>
</organism>
<feature type="transmembrane region" description="Helical" evidence="7">
    <location>
        <begin position="15"/>
        <end position="38"/>
    </location>
</feature>
<feature type="transmembrane region" description="Helical" evidence="7">
    <location>
        <begin position="78"/>
        <end position="97"/>
    </location>
</feature>
<evidence type="ECO:0000313" key="10">
    <source>
        <dbReference type="Proteomes" id="UP000029409"/>
    </source>
</evidence>
<dbReference type="AlphaFoldDB" id="A0A089HNH6"/>
<evidence type="ECO:0000256" key="7">
    <source>
        <dbReference type="RuleBase" id="RU363032"/>
    </source>
</evidence>
<dbReference type="Proteomes" id="UP000029409">
    <property type="component" value="Chromosome"/>
</dbReference>
<dbReference type="InterPro" id="IPR035906">
    <property type="entry name" value="MetI-like_sf"/>
</dbReference>
<accession>A0A089HNH6</accession>
<dbReference type="OrthoDB" id="9786413at2"/>
<evidence type="ECO:0000313" key="9">
    <source>
        <dbReference type="EMBL" id="AIQ12270.1"/>
    </source>
</evidence>
<dbReference type="CDD" id="cd06261">
    <property type="entry name" value="TM_PBP2"/>
    <property type="match status" value="1"/>
</dbReference>
<comment type="similarity">
    <text evidence="7">Belongs to the binding-protein-dependent transport system permease family.</text>
</comment>
<evidence type="ECO:0000256" key="2">
    <source>
        <dbReference type="ARBA" id="ARBA00022448"/>
    </source>
</evidence>
<feature type="transmembrane region" description="Helical" evidence="7">
    <location>
        <begin position="269"/>
        <end position="286"/>
    </location>
</feature>
<name>A0A089HNH6_PAEDU</name>
<dbReference type="PANTHER" id="PTHR43227">
    <property type="entry name" value="BLL4140 PROTEIN"/>
    <property type="match status" value="1"/>
</dbReference>
<evidence type="ECO:0000256" key="4">
    <source>
        <dbReference type="ARBA" id="ARBA00022692"/>
    </source>
</evidence>
<dbReference type="EMBL" id="CP009288">
    <property type="protein sequence ID" value="AIQ12270.1"/>
    <property type="molecule type" value="Genomic_DNA"/>
</dbReference>
<dbReference type="eggNOG" id="COG1175">
    <property type="taxonomic scope" value="Bacteria"/>
</dbReference>
<evidence type="ECO:0000256" key="3">
    <source>
        <dbReference type="ARBA" id="ARBA00022475"/>
    </source>
</evidence>
<keyword evidence="10" id="KW-1185">Reference proteome</keyword>
<feature type="transmembrane region" description="Helical" evidence="7">
    <location>
        <begin position="109"/>
        <end position="129"/>
    </location>
</feature>
<dbReference type="InterPro" id="IPR000515">
    <property type="entry name" value="MetI-like"/>
</dbReference>
<dbReference type="RefSeq" id="WP_042206132.1">
    <property type="nucleotide sequence ID" value="NZ_CP009288.1"/>
</dbReference>
<dbReference type="InterPro" id="IPR050809">
    <property type="entry name" value="UgpAE/MalFG_permease"/>
</dbReference>